<dbReference type="InterPro" id="IPR050742">
    <property type="entry name" value="Helicase_Restrict-Modif_Enz"/>
</dbReference>
<dbReference type="GO" id="GO:0016787">
    <property type="term" value="F:hydrolase activity"/>
    <property type="evidence" value="ECO:0007669"/>
    <property type="project" value="InterPro"/>
</dbReference>
<feature type="domain" description="Helicase/UvrB N-terminal" evidence="1">
    <location>
        <begin position="7"/>
        <end position="76"/>
    </location>
</feature>
<dbReference type="Gene3D" id="3.40.50.300">
    <property type="entry name" value="P-loop containing nucleotide triphosphate hydrolases"/>
    <property type="match status" value="1"/>
</dbReference>
<dbReference type="EMBL" id="DXAY01000155">
    <property type="protein sequence ID" value="HIZ74908.1"/>
    <property type="molecule type" value="Genomic_DNA"/>
</dbReference>
<reference evidence="2" key="1">
    <citation type="journal article" date="2021" name="PeerJ">
        <title>Extensive microbial diversity within the chicken gut microbiome revealed by metagenomics and culture.</title>
        <authorList>
            <person name="Gilroy R."/>
            <person name="Ravi A."/>
            <person name="Getino M."/>
            <person name="Pursley I."/>
            <person name="Horton D.L."/>
            <person name="Alikhan N.F."/>
            <person name="Baker D."/>
            <person name="Gharbi K."/>
            <person name="Hall N."/>
            <person name="Watson M."/>
            <person name="Adriaenssens E.M."/>
            <person name="Foster-Nyarko E."/>
            <person name="Jarju S."/>
            <person name="Secka A."/>
            <person name="Antonio M."/>
            <person name="Oren A."/>
            <person name="Chaudhuri R.R."/>
            <person name="La Ragione R."/>
            <person name="Hildebrand F."/>
            <person name="Pallen M.J."/>
        </authorList>
    </citation>
    <scope>NUCLEOTIDE SEQUENCE</scope>
    <source>
        <strain evidence="2">CHK196-3914</strain>
    </source>
</reference>
<dbReference type="InterPro" id="IPR006935">
    <property type="entry name" value="Helicase/UvrB_N"/>
</dbReference>
<feature type="non-terminal residue" evidence="2">
    <location>
        <position position="129"/>
    </location>
</feature>
<dbReference type="SUPFAM" id="SSF52540">
    <property type="entry name" value="P-loop containing nucleoside triphosphate hydrolases"/>
    <property type="match status" value="1"/>
</dbReference>
<dbReference type="PANTHER" id="PTHR47396:SF1">
    <property type="entry name" value="ATP-DEPENDENT HELICASE IRC3-RELATED"/>
    <property type="match status" value="1"/>
</dbReference>
<evidence type="ECO:0000313" key="3">
    <source>
        <dbReference type="Proteomes" id="UP000824116"/>
    </source>
</evidence>
<keyword evidence="2" id="KW-0547">Nucleotide-binding</keyword>
<accession>A0A9D2G872</accession>
<dbReference type="Proteomes" id="UP000824116">
    <property type="component" value="Unassembled WGS sequence"/>
</dbReference>
<dbReference type="InterPro" id="IPR027417">
    <property type="entry name" value="P-loop_NTPase"/>
</dbReference>
<dbReference type="PANTHER" id="PTHR47396">
    <property type="entry name" value="TYPE I RESTRICTION ENZYME ECOKI R PROTEIN"/>
    <property type="match status" value="1"/>
</dbReference>
<name>A0A9D2G872_9FIRM</name>
<organism evidence="2 3">
    <name type="scientific">Candidatus Mediterraneibacter stercoravium</name>
    <dbReference type="NCBI Taxonomy" id="2838685"/>
    <lineage>
        <taxon>Bacteria</taxon>
        <taxon>Bacillati</taxon>
        <taxon>Bacillota</taxon>
        <taxon>Clostridia</taxon>
        <taxon>Lachnospirales</taxon>
        <taxon>Lachnospiraceae</taxon>
        <taxon>Mediterraneibacter</taxon>
    </lineage>
</organism>
<keyword evidence="2" id="KW-0378">Hydrolase</keyword>
<keyword evidence="2" id="KW-0347">Helicase</keyword>
<comment type="caution">
    <text evidence="2">The sequence shown here is derived from an EMBL/GenBank/DDBJ whole genome shotgun (WGS) entry which is preliminary data.</text>
</comment>
<dbReference type="Pfam" id="PF04851">
    <property type="entry name" value="ResIII"/>
    <property type="match status" value="1"/>
</dbReference>
<sequence length="129" mass="15609">MGYDRWEHQDEAVRCFMKREKGILEMATGTGKTRTAIRIIQELYDRREVDQVLVITYGNDLLDQWYRELLMRCTEALLFRWYGEHNEFSRFMLTEGAQKILLVSRDGERIRSVLRRMRRQGERTLLIFD</sequence>
<dbReference type="GO" id="GO:0005829">
    <property type="term" value="C:cytosol"/>
    <property type="evidence" value="ECO:0007669"/>
    <property type="project" value="TreeGrafter"/>
</dbReference>
<evidence type="ECO:0000313" key="2">
    <source>
        <dbReference type="EMBL" id="HIZ74908.1"/>
    </source>
</evidence>
<gene>
    <name evidence="2" type="ORF">H9723_06670</name>
</gene>
<dbReference type="AlphaFoldDB" id="A0A9D2G872"/>
<evidence type="ECO:0000259" key="1">
    <source>
        <dbReference type="Pfam" id="PF04851"/>
    </source>
</evidence>
<dbReference type="GO" id="GO:0005524">
    <property type="term" value="F:ATP binding"/>
    <property type="evidence" value="ECO:0007669"/>
    <property type="project" value="InterPro"/>
</dbReference>
<dbReference type="GO" id="GO:0003677">
    <property type="term" value="F:DNA binding"/>
    <property type="evidence" value="ECO:0007669"/>
    <property type="project" value="InterPro"/>
</dbReference>
<dbReference type="GO" id="GO:0004386">
    <property type="term" value="F:helicase activity"/>
    <property type="evidence" value="ECO:0007669"/>
    <property type="project" value="UniProtKB-KW"/>
</dbReference>
<reference evidence="2" key="2">
    <citation type="submission" date="2021-04" db="EMBL/GenBank/DDBJ databases">
        <authorList>
            <person name="Gilroy R."/>
        </authorList>
    </citation>
    <scope>NUCLEOTIDE SEQUENCE</scope>
    <source>
        <strain evidence="2">CHK196-3914</strain>
    </source>
</reference>
<keyword evidence="2" id="KW-0067">ATP-binding</keyword>
<proteinExistence type="predicted"/>
<protein>
    <submittedName>
        <fullName evidence="2">DEAD/DEAH box helicase family protein</fullName>
    </submittedName>
</protein>